<dbReference type="PANTHER" id="PTHR12778">
    <property type="entry name" value="SOLUTE CARRIER FAMILY 33 ACETYL-COA TRANSPORTER -RELATED"/>
    <property type="match status" value="1"/>
</dbReference>
<comment type="caution">
    <text evidence="9">The sequence shown here is derived from an EMBL/GenBank/DDBJ whole genome shotgun (WGS) entry which is preliminary data.</text>
</comment>
<dbReference type="InterPro" id="IPR011701">
    <property type="entry name" value="MFS"/>
</dbReference>
<keyword evidence="4 7" id="KW-0812">Transmembrane</keyword>
<feature type="transmembrane region" description="Helical" evidence="7">
    <location>
        <begin position="395"/>
        <end position="414"/>
    </location>
</feature>
<gene>
    <name evidence="9" type="ORF">KTQ36_03265</name>
</gene>
<dbReference type="EMBL" id="JAHVAH010000001">
    <property type="protein sequence ID" value="MBW0144313.1"/>
    <property type="molecule type" value="Genomic_DNA"/>
</dbReference>
<dbReference type="PANTHER" id="PTHR12778:SF10">
    <property type="entry name" value="MAJOR FACILITATOR SUPERFAMILY DOMAIN-CONTAINING PROTEIN 3"/>
    <property type="match status" value="1"/>
</dbReference>
<evidence type="ECO:0000256" key="3">
    <source>
        <dbReference type="ARBA" id="ARBA00022448"/>
    </source>
</evidence>
<comment type="subcellular location">
    <subcellularLocation>
        <location evidence="1">Membrane</location>
        <topology evidence="1">Multi-pass membrane protein</topology>
    </subcellularLocation>
</comment>
<dbReference type="InterPro" id="IPR020846">
    <property type="entry name" value="MFS_dom"/>
</dbReference>
<evidence type="ECO:0000256" key="5">
    <source>
        <dbReference type="ARBA" id="ARBA00022989"/>
    </source>
</evidence>
<comment type="similarity">
    <text evidence="2">Belongs to the major facilitator superfamily.</text>
</comment>
<feature type="transmembrane region" description="Helical" evidence="7">
    <location>
        <begin position="80"/>
        <end position="100"/>
    </location>
</feature>
<feature type="transmembrane region" description="Helical" evidence="7">
    <location>
        <begin position="366"/>
        <end position="389"/>
    </location>
</feature>
<proteinExistence type="inferred from homology"/>
<feature type="transmembrane region" description="Helical" evidence="7">
    <location>
        <begin position="106"/>
        <end position="130"/>
    </location>
</feature>
<evidence type="ECO:0000256" key="6">
    <source>
        <dbReference type="ARBA" id="ARBA00023136"/>
    </source>
</evidence>
<keyword evidence="5 7" id="KW-1133">Transmembrane helix</keyword>
<feature type="transmembrane region" description="Helical" evidence="7">
    <location>
        <begin position="331"/>
        <end position="354"/>
    </location>
</feature>
<evidence type="ECO:0000256" key="4">
    <source>
        <dbReference type="ARBA" id="ARBA00022692"/>
    </source>
</evidence>
<evidence type="ECO:0000313" key="9">
    <source>
        <dbReference type="EMBL" id="MBW0144313.1"/>
    </source>
</evidence>
<keyword evidence="3" id="KW-0813">Transport</keyword>
<dbReference type="RefSeq" id="WP_218632319.1">
    <property type="nucleotide sequence ID" value="NZ_JAHVAH010000001.1"/>
</dbReference>
<accession>A0ABS6V431</accession>
<keyword evidence="6 7" id="KW-0472">Membrane</keyword>
<dbReference type="Proteomes" id="UP000698028">
    <property type="component" value="Unassembled WGS sequence"/>
</dbReference>
<organism evidence="9 10">
    <name type="scientific">Sphingomicrobium clamense</name>
    <dbReference type="NCBI Taxonomy" id="2851013"/>
    <lineage>
        <taxon>Bacteria</taxon>
        <taxon>Pseudomonadati</taxon>
        <taxon>Pseudomonadota</taxon>
        <taxon>Alphaproteobacteria</taxon>
        <taxon>Sphingomonadales</taxon>
        <taxon>Sphingomonadaceae</taxon>
        <taxon>Sphingomicrobium</taxon>
    </lineage>
</organism>
<evidence type="ECO:0000313" key="10">
    <source>
        <dbReference type="Proteomes" id="UP000698028"/>
    </source>
</evidence>
<name>A0ABS6V431_9SPHN</name>
<feature type="transmembrane region" description="Helical" evidence="7">
    <location>
        <begin position="273"/>
        <end position="296"/>
    </location>
</feature>
<feature type="transmembrane region" description="Helical" evidence="7">
    <location>
        <begin position="42"/>
        <end position="59"/>
    </location>
</feature>
<dbReference type="InterPro" id="IPR004752">
    <property type="entry name" value="AmpG_permease/AT-1"/>
</dbReference>
<feature type="transmembrane region" description="Helical" evidence="7">
    <location>
        <begin position="231"/>
        <end position="253"/>
    </location>
</feature>
<reference evidence="9 10" key="1">
    <citation type="submission" date="2021-07" db="EMBL/GenBank/DDBJ databases">
        <title>The draft genome sequence of Sphingomicrobium sp. B8.</title>
        <authorList>
            <person name="Mu L."/>
        </authorList>
    </citation>
    <scope>NUCLEOTIDE SEQUENCE [LARGE SCALE GENOMIC DNA]</scope>
    <source>
        <strain evidence="9 10">B8</strain>
    </source>
</reference>
<feature type="transmembrane region" description="Helical" evidence="7">
    <location>
        <begin position="303"/>
        <end position="325"/>
    </location>
</feature>
<protein>
    <submittedName>
        <fullName evidence="9">MFS transporter</fullName>
    </submittedName>
</protein>
<feature type="domain" description="Major facilitator superfamily (MFS) profile" evidence="8">
    <location>
        <begin position="10"/>
        <end position="419"/>
    </location>
</feature>
<dbReference type="PROSITE" id="PS50850">
    <property type="entry name" value="MFS"/>
    <property type="match status" value="1"/>
</dbReference>
<sequence length="446" mass="46916">MILDQNKPLRLGMMAAFYFTQGVPNGLFLVALPAWVAANGGTALQTAGVAASYMTFWIWKWITAFVMDRYTYLPMGRRRAWIIGAQSILMATFLVSAIINPPADDIAMLSLLGLIAGFGASTQDVGIDGLAVDILREDERSIAAGLMFGSGLIGMSVSGIVGGQLLENVGASAAYLAAATAVGVVLLLGMLVKEREGEKRFPWNEGTAHPRNLNIQVEAWGPLVLTSIKAILVPMSIALAVCMMVAAGANGVADAFHPILTQQISDWSVTEHTNAVSGFGLISGFIAMTVGGWAISKIGEPRVFPVLLGLFAAVAVGFALMRGSWTDNNMLYPLLFLWGLLGVLIQVTFIPIAMRLCNPSVAATQFTIYMAVGNLGRPIGAGVAGGIAAAYEPELIYFAVGGAMAVAAVIALVAKFPYKSVAAVEAVEHDTEQVEAEPVPDVPATP</sequence>
<keyword evidence="10" id="KW-1185">Reference proteome</keyword>
<feature type="transmembrane region" description="Helical" evidence="7">
    <location>
        <begin position="12"/>
        <end position="36"/>
    </location>
</feature>
<feature type="transmembrane region" description="Helical" evidence="7">
    <location>
        <begin position="173"/>
        <end position="192"/>
    </location>
</feature>
<evidence type="ECO:0000256" key="7">
    <source>
        <dbReference type="SAM" id="Phobius"/>
    </source>
</evidence>
<feature type="transmembrane region" description="Helical" evidence="7">
    <location>
        <begin position="142"/>
        <end position="161"/>
    </location>
</feature>
<evidence type="ECO:0000256" key="1">
    <source>
        <dbReference type="ARBA" id="ARBA00004141"/>
    </source>
</evidence>
<evidence type="ECO:0000256" key="2">
    <source>
        <dbReference type="ARBA" id="ARBA00008335"/>
    </source>
</evidence>
<evidence type="ECO:0000259" key="8">
    <source>
        <dbReference type="PROSITE" id="PS50850"/>
    </source>
</evidence>
<dbReference type="Pfam" id="PF07690">
    <property type="entry name" value="MFS_1"/>
    <property type="match status" value="1"/>
</dbReference>